<dbReference type="Proteomes" id="UP000682733">
    <property type="component" value="Unassembled WGS sequence"/>
</dbReference>
<dbReference type="Proteomes" id="UP000663829">
    <property type="component" value="Unassembled WGS sequence"/>
</dbReference>
<dbReference type="EMBL" id="CAJOBC010033287">
    <property type="protein sequence ID" value="CAF4099629.1"/>
    <property type="molecule type" value="Genomic_DNA"/>
</dbReference>
<name>A0A815D421_9BILA</name>
<evidence type="ECO:0000313" key="5">
    <source>
        <dbReference type="Proteomes" id="UP000663829"/>
    </source>
</evidence>
<sequence length="147" mass="17273">MLTCEDTTSDNYLYVGHQLGELIKVNIKDLIQACKLIDENLPTYEERRRIIIYGIKYTRGVIMMTNKNHFPKSPALVKVTNMYIQQQKIIFRGTQYCVMGKYSNLAAFEIFLTTNESFFSLYDISYIFPLHEHSMGSKKYVSFFVMY</sequence>
<evidence type="ECO:0000313" key="2">
    <source>
        <dbReference type="EMBL" id="CAF1370003.1"/>
    </source>
</evidence>
<organism evidence="1 5">
    <name type="scientific">Didymodactylos carnosus</name>
    <dbReference type="NCBI Taxonomy" id="1234261"/>
    <lineage>
        <taxon>Eukaryota</taxon>
        <taxon>Metazoa</taxon>
        <taxon>Spiralia</taxon>
        <taxon>Gnathifera</taxon>
        <taxon>Rotifera</taxon>
        <taxon>Eurotatoria</taxon>
        <taxon>Bdelloidea</taxon>
        <taxon>Philodinida</taxon>
        <taxon>Philodinidae</taxon>
        <taxon>Didymodactylos</taxon>
    </lineage>
</organism>
<reference evidence="1" key="1">
    <citation type="submission" date="2021-02" db="EMBL/GenBank/DDBJ databases">
        <authorList>
            <person name="Nowell W R."/>
        </authorList>
    </citation>
    <scope>NUCLEOTIDE SEQUENCE</scope>
</reference>
<accession>A0A815D421</accession>
<keyword evidence="5" id="KW-1185">Reference proteome</keyword>
<evidence type="ECO:0000313" key="4">
    <source>
        <dbReference type="EMBL" id="CAF4179248.1"/>
    </source>
</evidence>
<dbReference type="AlphaFoldDB" id="A0A815D421"/>
<proteinExistence type="predicted"/>
<dbReference type="EMBL" id="CAJNOQ010012106">
    <property type="protein sequence ID" value="CAF1292163.1"/>
    <property type="molecule type" value="Genomic_DNA"/>
</dbReference>
<evidence type="ECO:0000313" key="1">
    <source>
        <dbReference type="EMBL" id="CAF1292163.1"/>
    </source>
</evidence>
<dbReference type="EMBL" id="CAJOBA010045614">
    <property type="protein sequence ID" value="CAF4179248.1"/>
    <property type="molecule type" value="Genomic_DNA"/>
</dbReference>
<dbReference type="Proteomes" id="UP000681722">
    <property type="component" value="Unassembled WGS sequence"/>
</dbReference>
<gene>
    <name evidence="1" type="ORF">GPM918_LOCUS28094</name>
    <name evidence="2" type="ORF">OVA965_LOCUS31630</name>
    <name evidence="3" type="ORF">SRO942_LOCUS28550</name>
    <name evidence="4" type="ORF">TMI583_LOCUS32465</name>
</gene>
<comment type="caution">
    <text evidence="1">The sequence shown here is derived from an EMBL/GenBank/DDBJ whole genome shotgun (WGS) entry which is preliminary data.</text>
</comment>
<dbReference type="Proteomes" id="UP000677228">
    <property type="component" value="Unassembled WGS sequence"/>
</dbReference>
<dbReference type="EMBL" id="CAJNOK010023946">
    <property type="protein sequence ID" value="CAF1370003.1"/>
    <property type="molecule type" value="Genomic_DNA"/>
</dbReference>
<protein>
    <submittedName>
        <fullName evidence="1">Uncharacterized protein</fullName>
    </submittedName>
</protein>
<evidence type="ECO:0000313" key="3">
    <source>
        <dbReference type="EMBL" id="CAF4099629.1"/>
    </source>
</evidence>